<proteinExistence type="predicted"/>
<name>A0A6A6GSY3_VIRVR</name>
<feature type="non-terminal residue" evidence="1">
    <location>
        <position position="1"/>
    </location>
</feature>
<accession>A0A6A6GSY3</accession>
<reference evidence="1" key="1">
    <citation type="journal article" date="2020" name="Stud. Mycol.">
        <title>101 Dothideomycetes genomes: a test case for predicting lifestyles and emergence of pathogens.</title>
        <authorList>
            <person name="Haridas S."/>
            <person name="Albert R."/>
            <person name="Binder M."/>
            <person name="Bloem J."/>
            <person name="Labutti K."/>
            <person name="Salamov A."/>
            <person name="Andreopoulos B."/>
            <person name="Baker S."/>
            <person name="Barry K."/>
            <person name="Bills G."/>
            <person name="Bluhm B."/>
            <person name="Cannon C."/>
            <person name="Castanera R."/>
            <person name="Culley D."/>
            <person name="Daum C."/>
            <person name="Ezra D."/>
            <person name="Gonzalez J."/>
            <person name="Henrissat B."/>
            <person name="Kuo A."/>
            <person name="Liang C."/>
            <person name="Lipzen A."/>
            <person name="Lutzoni F."/>
            <person name="Magnuson J."/>
            <person name="Mondo S."/>
            <person name="Nolan M."/>
            <person name="Ohm R."/>
            <person name="Pangilinan J."/>
            <person name="Park H.-J."/>
            <person name="Ramirez L."/>
            <person name="Alfaro M."/>
            <person name="Sun H."/>
            <person name="Tritt A."/>
            <person name="Yoshinaga Y."/>
            <person name="Zwiers L.-H."/>
            <person name="Turgeon B."/>
            <person name="Goodwin S."/>
            <person name="Spatafora J."/>
            <person name="Crous P."/>
            <person name="Grigoriev I."/>
        </authorList>
    </citation>
    <scope>NUCLEOTIDE SEQUENCE</scope>
    <source>
        <strain evidence="1">Tuck. ex Michener</strain>
    </source>
</reference>
<evidence type="ECO:0000313" key="2">
    <source>
        <dbReference type="Proteomes" id="UP000800092"/>
    </source>
</evidence>
<dbReference type="EMBL" id="ML991885">
    <property type="protein sequence ID" value="KAF2228896.1"/>
    <property type="molecule type" value="Genomic_DNA"/>
</dbReference>
<gene>
    <name evidence="1" type="ORF">EV356DRAFT_476343</name>
</gene>
<dbReference type="Proteomes" id="UP000800092">
    <property type="component" value="Unassembled WGS sequence"/>
</dbReference>
<organism evidence="1 2">
    <name type="scientific">Viridothelium virens</name>
    <name type="common">Speckled blister lichen</name>
    <name type="synonym">Trypethelium virens</name>
    <dbReference type="NCBI Taxonomy" id="1048519"/>
    <lineage>
        <taxon>Eukaryota</taxon>
        <taxon>Fungi</taxon>
        <taxon>Dikarya</taxon>
        <taxon>Ascomycota</taxon>
        <taxon>Pezizomycotina</taxon>
        <taxon>Dothideomycetes</taxon>
        <taxon>Dothideomycetes incertae sedis</taxon>
        <taxon>Trypetheliales</taxon>
        <taxon>Trypetheliaceae</taxon>
        <taxon>Viridothelium</taxon>
    </lineage>
</organism>
<dbReference type="OrthoDB" id="4820608at2759"/>
<evidence type="ECO:0000313" key="1">
    <source>
        <dbReference type="EMBL" id="KAF2228896.1"/>
    </source>
</evidence>
<sequence>FDNLQTSQVAPQLFPVGTYNGIAYGGVVVLDPLAVASVVPHSRPNQIGAAGPIDLLQLGSITLNTYATLKRGTGTTSFDLKSFWWGLGTDTGSTAGLAQGGTISVTGTYVNGSEVPVASYSFAPEGTLNQPLIFATLPNTFTDLAEVDIGVATSEPLTERTYIALDDVTHVNHS</sequence>
<keyword evidence="2" id="KW-1185">Reference proteome</keyword>
<protein>
    <submittedName>
        <fullName evidence="1">Uncharacterized protein</fullName>
    </submittedName>
</protein>
<dbReference type="AlphaFoldDB" id="A0A6A6GSY3"/>